<comment type="caution">
    <text evidence="2">The sequence shown here is derived from an EMBL/GenBank/DDBJ whole genome shotgun (WGS) entry which is preliminary data.</text>
</comment>
<evidence type="ECO:0000313" key="3">
    <source>
        <dbReference type="EMBL" id="EOT75722.1"/>
    </source>
</evidence>
<feature type="compositionally biased region" description="Acidic residues" evidence="1">
    <location>
        <begin position="121"/>
        <end position="146"/>
    </location>
</feature>
<dbReference type="EMBL" id="ASWF01000003">
    <property type="protein sequence ID" value="EOT75722.1"/>
    <property type="molecule type" value="Genomic_DNA"/>
</dbReference>
<dbReference type="HOGENOM" id="CLU_1774542_0_0_9"/>
<reference evidence="2 4" key="1">
    <citation type="submission" date="2013-02" db="EMBL/GenBank/DDBJ databases">
        <title>The Genome Sequence of Enterococcus raffinosus ATCC_49464.</title>
        <authorList>
            <consortium name="The Broad Institute Genome Sequencing Platform"/>
            <consortium name="The Broad Institute Genome Sequencing Center for Infectious Disease"/>
            <person name="Earl A.M."/>
            <person name="Gilmore M.S."/>
            <person name="Lebreton F."/>
            <person name="Walker B."/>
            <person name="Young S.K."/>
            <person name="Zeng Q."/>
            <person name="Gargeya S."/>
            <person name="Fitzgerald M."/>
            <person name="Haas B."/>
            <person name="Abouelleil A."/>
            <person name="Alvarado L."/>
            <person name="Arachchi H.M."/>
            <person name="Berlin A.M."/>
            <person name="Chapman S.B."/>
            <person name="Dewar J."/>
            <person name="Goldberg J."/>
            <person name="Griggs A."/>
            <person name="Gujja S."/>
            <person name="Hansen M."/>
            <person name="Howarth C."/>
            <person name="Imamovic A."/>
            <person name="Larimer J."/>
            <person name="McCowan C."/>
            <person name="Murphy C."/>
            <person name="Neiman D."/>
            <person name="Pearson M."/>
            <person name="Priest M."/>
            <person name="Roberts A."/>
            <person name="Saif S."/>
            <person name="Shea T."/>
            <person name="Sisk P."/>
            <person name="Sykes S."/>
            <person name="Wortman J."/>
            <person name="Nusbaum C."/>
            <person name="Birren B."/>
        </authorList>
    </citation>
    <scope>NUCLEOTIDE SEQUENCE [LARGE SCALE GENOMIC DNA]</scope>
    <source>
        <strain evidence="2 4">ATCC 49464</strain>
    </source>
</reference>
<gene>
    <name evidence="3" type="ORF">I590_02546</name>
    <name evidence="2" type="ORF">UAK_02602</name>
</gene>
<evidence type="ECO:0000256" key="1">
    <source>
        <dbReference type="SAM" id="MobiDB-lite"/>
    </source>
</evidence>
<sequence length="146" mass="16872">MAKDRLRIKINDNLEIAARDVRNIEVRTTIFEAKDGQKVARTKTAYASNLAGAIKICENELPIFSEAKNLEQLKAQFDQFTKRMKEIVEQYKLPNAKEFLGDAKENPKGLYGEDLRKEVEPDWDDDNSDETPSSDDNWEDDDDDWD</sequence>
<dbReference type="EMBL" id="AJAL01000014">
    <property type="protein sequence ID" value="EOH77029.1"/>
    <property type="molecule type" value="Genomic_DNA"/>
</dbReference>
<feature type="compositionally biased region" description="Basic and acidic residues" evidence="1">
    <location>
        <begin position="99"/>
        <end position="120"/>
    </location>
</feature>
<dbReference type="PATRIC" id="fig|1158602.3.peg.2603"/>
<evidence type="ECO:0000313" key="2">
    <source>
        <dbReference type="EMBL" id="EOH77029.1"/>
    </source>
</evidence>
<accession>R2RM50</accession>
<dbReference type="Proteomes" id="UP000014158">
    <property type="component" value="Unassembled WGS sequence"/>
</dbReference>
<dbReference type="Proteomes" id="UP000013877">
    <property type="component" value="Unassembled WGS sequence"/>
</dbReference>
<evidence type="ECO:0000313" key="5">
    <source>
        <dbReference type="Proteomes" id="UP000014158"/>
    </source>
</evidence>
<evidence type="ECO:0000313" key="4">
    <source>
        <dbReference type="Proteomes" id="UP000013877"/>
    </source>
</evidence>
<reference evidence="3 5" key="2">
    <citation type="submission" date="2013-03" db="EMBL/GenBank/DDBJ databases">
        <title>The Genome Sequence of Enterococcus raffinosus ATCC_49464 (PacBio/Illumina hybrid assembly).</title>
        <authorList>
            <consortium name="The Broad Institute Genomics Platform"/>
            <consortium name="The Broad Institute Genome Sequencing Center for Infectious Disease"/>
            <person name="Earl A."/>
            <person name="Russ C."/>
            <person name="Gilmore M."/>
            <person name="Surin D."/>
            <person name="Walker B."/>
            <person name="Young S."/>
            <person name="Zeng Q."/>
            <person name="Gargeya S."/>
            <person name="Fitzgerald M."/>
            <person name="Haas B."/>
            <person name="Abouelleil A."/>
            <person name="Allen A.W."/>
            <person name="Alvarado L."/>
            <person name="Arachchi H.M."/>
            <person name="Berlin A.M."/>
            <person name="Chapman S.B."/>
            <person name="Gainer-Dewar J."/>
            <person name="Goldberg J."/>
            <person name="Griggs A."/>
            <person name="Gujja S."/>
            <person name="Hansen M."/>
            <person name="Howarth C."/>
            <person name="Imamovic A."/>
            <person name="Ireland A."/>
            <person name="Larimer J."/>
            <person name="McCowan C."/>
            <person name="Murphy C."/>
            <person name="Pearson M."/>
            <person name="Poon T.W."/>
            <person name="Priest M."/>
            <person name="Roberts A."/>
            <person name="Saif S."/>
            <person name="Shea T."/>
            <person name="Sisk P."/>
            <person name="Sykes S."/>
            <person name="Wortman J."/>
            <person name="Nusbaum C."/>
            <person name="Birren B."/>
        </authorList>
    </citation>
    <scope>NUCLEOTIDE SEQUENCE [LARGE SCALE GENOMIC DNA]</scope>
    <source>
        <strain evidence="3 5">ATCC 49464</strain>
    </source>
</reference>
<proteinExistence type="predicted"/>
<dbReference type="AlphaFoldDB" id="R2RM50"/>
<dbReference type="RefSeq" id="WP_010745810.1">
    <property type="nucleotide sequence ID" value="NZ_ASWF01000003.1"/>
</dbReference>
<feature type="region of interest" description="Disordered" evidence="1">
    <location>
        <begin position="98"/>
        <end position="146"/>
    </location>
</feature>
<organism evidence="2 4">
    <name type="scientific">Enterococcus raffinosus ATCC 49464</name>
    <dbReference type="NCBI Taxonomy" id="1158602"/>
    <lineage>
        <taxon>Bacteria</taxon>
        <taxon>Bacillati</taxon>
        <taxon>Bacillota</taxon>
        <taxon>Bacilli</taxon>
        <taxon>Lactobacillales</taxon>
        <taxon>Enterococcaceae</taxon>
        <taxon>Enterococcus</taxon>
    </lineage>
</organism>
<keyword evidence="5" id="KW-1185">Reference proteome</keyword>
<protein>
    <submittedName>
        <fullName evidence="2">Uncharacterized protein</fullName>
    </submittedName>
</protein>
<name>R2RM50_9ENTE</name>